<dbReference type="OrthoDB" id="9806253at2"/>
<feature type="transmembrane region" description="Helical" evidence="5">
    <location>
        <begin position="34"/>
        <end position="53"/>
    </location>
</feature>
<sequence>MKQHFKTLLFLLPFFLSFVMPVSAFDGADAAGLIKNPIIETVLAAVILISIAAEIKTAGFSGGALAAAIAGCILIGANWYEEKSFFWEFILYFGGLVLIFLDIFLLMSGAGILCGLVLVLGGLFLTFGGDITALYILSFSILASAVVLYFILGHLEGSRLWKKLTLHTELRGSRGFVSSSGSLKGLVGKKGTAFSVLRPSGKVNVEGQMVDALSEGTFIPAGRAVMVVKAESGYVVVKEV</sequence>
<keyword evidence="6" id="KW-0732">Signal</keyword>
<feature type="domain" description="NfeD-like C-terminal" evidence="7">
    <location>
        <begin position="185"/>
        <end position="238"/>
    </location>
</feature>
<evidence type="ECO:0000313" key="8">
    <source>
        <dbReference type="EMBL" id="EHO63396.1"/>
    </source>
</evidence>
<feature type="chain" id="PRO_5003549684" description="NfeD-like C-terminal domain-containing protein" evidence="6">
    <location>
        <begin position="25"/>
        <end position="240"/>
    </location>
</feature>
<keyword evidence="3 5" id="KW-1133">Transmembrane helix</keyword>
<dbReference type="PANTHER" id="PTHR33507:SF3">
    <property type="entry name" value="INNER MEMBRANE PROTEIN YBBJ"/>
    <property type="match status" value="1"/>
</dbReference>
<dbReference type="EMBL" id="ADLT01000016">
    <property type="protein sequence ID" value="EHO63396.1"/>
    <property type="molecule type" value="Genomic_DNA"/>
</dbReference>
<proteinExistence type="predicted"/>
<dbReference type="Gene3D" id="2.40.50.140">
    <property type="entry name" value="Nucleic acid-binding proteins"/>
    <property type="match status" value="1"/>
</dbReference>
<reference evidence="8 9" key="1">
    <citation type="submission" date="2011-11" db="EMBL/GenBank/DDBJ databases">
        <title>The Genome Sequence of Dialister succinatiphilus YIT 11850.</title>
        <authorList>
            <consortium name="The Broad Institute Genome Sequencing Platform"/>
            <person name="Earl A."/>
            <person name="Ward D."/>
            <person name="Feldgarden M."/>
            <person name="Gevers D."/>
            <person name="Morotomi M."/>
            <person name="Young S.K."/>
            <person name="Zeng Q."/>
            <person name="Gargeya S."/>
            <person name="Fitzgerald M."/>
            <person name="Haas B."/>
            <person name="Abouelleil A."/>
            <person name="Alvarado L."/>
            <person name="Arachchi H.M."/>
            <person name="Berlin A."/>
            <person name="Brown A."/>
            <person name="Chapman S.B."/>
            <person name="Dunbar C."/>
            <person name="Gearin G."/>
            <person name="Goldberg J."/>
            <person name="Griggs A."/>
            <person name="Gujja S."/>
            <person name="Heiman D."/>
            <person name="Howarth C."/>
            <person name="Lui A."/>
            <person name="MacDonald P.J.P."/>
            <person name="Montmayeur A."/>
            <person name="Murphy C."/>
            <person name="Neiman D."/>
            <person name="Pearson M."/>
            <person name="Priest M."/>
            <person name="Roberts A."/>
            <person name="Saif S."/>
            <person name="Shea T."/>
            <person name="Sisk P."/>
            <person name="Stolte C."/>
            <person name="Sykes S."/>
            <person name="Wortman J."/>
            <person name="Nusbaum C."/>
            <person name="Birren B."/>
        </authorList>
    </citation>
    <scope>NUCLEOTIDE SEQUENCE [LARGE SCALE GENOMIC DNA]</scope>
    <source>
        <strain evidence="8 9">YIT 11850</strain>
    </source>
</reference>
<gene>
    <name evidence="8" type="ORF">HMPREF9453_00680</name>
</gene>
<dbReference type="InterPro" id="IPR012340">
    <property type="entry name" value="NA-bd_OB-fold"/>
</dbReference>
<evidence type="ECO:0000256" key="2">
    <source>
        <dbReference type="ARBA" id="ARBA00022692"/>
    </source>
</evidence>
<comment type="caution">
    <text evidence="8">The sequence shown here is derived from an EMBL/GenBank/DDBJ whole genome shotgun (WGS) entry which is preliminary data.</text>
</comment>
<dbReference type="eggNOG" id="COG1030">
    <property type="taxonomic scope" value="Bacteria"/>
</dbReference>
<evidence type="ECO:0000256" key="5">
    <source>
        <dbReference type="SAM" id="Phobius"/>
    </source>
</evidence>
<dbReference type="PATRIC" id="fig|742743.3.peg.691"/>
<evidence type="ECO:0000256" key="1">
    <source>
        <dbReference type="ARBA" id="ARBA00004141"/>
    </source>
</evidence>
<feature type="transmembrane region" description="Helical" evidence="5">
    <location>
        <begin position="60"/>
        <end position="80"/>
    </location>
</feature>
<name>H1CZ92_9FIRM</name>
<evidence type="ECO:0000259" key="7">
    <source>
        <dbReference type="Pfam" id="PF01957"/>
    </source>
</evidence>
<dbReference type="Proteomes" id="UP000003277">
    <property type="component" value="Unassembled WGS sequence"/>
</dbReference>
<dbReference type="Pfam" id="PF01957">
    <property type="entry name" value="NfeD"/>
    <property type="match status" value="1"/>
</dbReference>
<evidence type="ECO:0000313" key="9">
    <source>
        <dbReference type="Proteomes" id="UP000003277"/>
    </source>
</evidence>
<feature type="transmembrane region" description="Helical" evidence="5">
    <location>
        <begin position="133"/>
        <end position="152"/>
    </location>
</feature>
<keyword evidence="9" id="KW-1185">Reference proteome</keyword>
<dbReference type="GO" id="GO:0005886">
    <property type="term" value="C:plasma membrane"/>
    <property type="evidence" value="ECO:0007669"/>
    <property type="project" value="TreeGrafter"/>
</dbReference>
<dbReference type="RefSeq" id="WP_008859184.1">
    <property type="nucleotide sequence ID" value="NZ_JH591187.1"/>
</dbReference>
<evidence type="ECO:0000256" key="6">
    <source>
        <dbReference type="SAM" id="SignalP"/>
    </source>
</evidence>
<dbReference type="PANTHER" id="PTHR33507">
    <property type="entry name" value="INNER MEMBRANE PROTEIN YBBJ"/>
    <property type="match status" value="1"/>
</dbReference>
<dbReference type="STRING" id="742743.HMPREF9453_00680"/>
<feature type="signal peptide" evidence="6">
    <location>
        <begin position="1"/>
        <end position="24"/>
    </location>
</feature>
<organism evidence="8 9">
    <name type="scientific">Dialister succinatiphilus YIT 11850</name>
    <dbReference type="NCBI Taxonomy" id="742743"/>
    <lineage>
        <taxon>Bacteria</taxon>
        <taxon>Bacillati</taxon>
        <taxon>Bacillota</taxon>
        <taxon>Negativicutes</taxon>
        <taxon>Veillonellales</taxon>
        <taxon>Veillonellaceae</taxon>
        <taxon>Dialister</taxon>
    </lineage>
</organism>
<feature type="transmembrane region" description="Helical" evidence="5">
    <location>
        <begin position="86"/>
        <end position="105"/>
    </location>
</feature>
<dbReference type="InterPro" id="IPR052165">
    <property type="entry name" value="Membrane_assoc_protease"/>
</dbReference>
<accession>H1CZ92</accession>
<comment type="subcellular location">
    <subcellularLocation>
        <location evidence="1">Membrane</location>
        <topology evidence="1">Multi-pass membrane protein</topology>
    </subcellularLocation>
</comment>
<feature type="transmembrane region" description="Helical" evidence="5">
    <location>
        <begin position="110"/>
        <end position="127"/>
    </location>
</feature>
<dbReference type="InterPro" id="IPR002810">
    <property type="entry name" value="NfeD-like_C"/>
</dbReference>
<evidence type="ECO:0000256" key="4">
    <source>
        <dbReference type="ARBA" id="ARBA00023136"/>
    </source>
</evidence>
<dbReference type="AlphaFoldDB" id="H1CZ92"/>
<dbReference type="HOGENOM" id="CLU_087257_0_0_9"/>
<evidence type="ECO:0000256" key="3">
    <source>
        <dbReference type="ARBA" id="ARBA00022989"/>
    </source>
</evidence>
<dbReference type="SUPFAM" id="SSF141322">
    <property type="entry name" value="NfeD domain-like"/>
    <property type="match status" value="1"/>
</dbReference>
<keyword evidence="2 5" id="KW-0812">Transmembrane</keyword>
<keyword evidence="4 5" id="KW-0472">Membrane</keyword>
<protein>
    <recommendedName>
        <fullName evidence="7">NfeD-like C-terminal domain-containing protein</fullName>
    </recommendedName>
</protein>